<dbReference type="EMBL" id="BARW01012321">
    <property type="protein sequence ID" value="GAI82914.1"/>
    <property type="molecule type" value="Genomic_DNA"/>
</dbReference>
<organism evidence="1">
    <name type="scientific">marine sediment metagenome</name>
    <dbReference type="NCBI Taxonomy" id="412755"/>
    <lineage>
        <taxon>unclassified sequences</taxon>
        <taxon>metagenomes</taxon>
        <taxon>ecological metagenomes</taxon>
    </lineage>
</organism>
<proteinExistence type="predicted"/>
<feature type="non-terminal residue" evidence="1">
    <location>
        <position position="1"/>
    </location>
</feature>
<accession>X1TSA8</accession>
<dbReference type="AlphaFoldDB" id="X1TSA8"/>
<comment type="caution">
    <text evidence="1">The sequence shown here is derived from an EMBL/GenBank/DDBJ whole genome shotgun (WGS) entry which is preliminary data.</text>
</comment>
<name>X1TSA8_9ZZZZ</name>
<sequence length="108" mass="12905">DYKQYFKKNNDFLHKYDKFYVATDNVQCLAYLRKKYSRKKFYNFTTYGSIDEKNLHQATSLSGYIKLRDVFFDLCMANKSVAWFSCSKGGFKRLAKMSYLSKSKCFRL</sequence>
<evidence type="ECO:0000313" key="1">
    <source>
        <dbReference type="EMBL" id="GAI82914.1"/>
    </source>
</evidence>
<reference evidence="1" key="1">
    <citation type="journal article" date="2014" name="Front. Microbiol.">
        <title>High frequency of phylogenetically diverse reductive dehalogenase-homologous genes in deep subseafloor sedimentary metagenomes.</title>
        <authorList>
            <person name="Kawai M."/>
            <person name="Futagami T."/>
            <person name="Toyoda A."/>
            <person name="Takaki Y."/>
            <person name="Nishi S."/>
            <person name="Hori S."/>
            <person name="Arai W."/>
            <person name="Tsubouchi T."/>
            <person name="Morono Y."/>
            <person name="Uchiyama I."/>
            <person name="Ito T."/>
            <person name="Fujiyama A."/>
            <person name="Inagaki F."/>
            <person name="Takami H."/>
        </authorList>
    </citation>
    <scope>NUCLEOTIDE SEQUENCE</scope>
    <source>
        <strain evidence="1">Expedition CK06-06</strain>
    </source>
</reference>
<protein>
    <submittedName>
        <fullName evidence="1">Uncharacterized protein</fullName>
    </submittedName>
</protein>
<dbReference type="Gene3D" id="3.40.50.11350">
    <property type="match status" value="1"/>
</dbReference>
<gene>
    <name evidence="1" type="ORF">S12H4_23272</name>
</gene>